<protein>
    <submittedName>
        <fullName evidence="2">Uncharacterized protein</fullName>
    </submittedName>
</protein>
<proteinExistence type="predicted"/>
<reference evidence="2" key="1">
    <citation type="submission" date="2022-11" db="UniProtKB">
        <authorList>
            <consortium name="WormBaseParasite"/>
        </authorList>
    </citation>
    <scope>IDENTIFICATION</scope>
</reference>
<evidence type="ECO:0000313" key="1">
    <source>
        <dbReference type="Proteomes" id="UP000887565"/>
    </source>
</evidence>
<dbReference type="Proteomes" id="UP000887565">
    <property type="component" value="Unplaced"/>
</dbReference>
<sequence>MQWETSVLRLTFVFDSVFVADKSMFCFNHSMNWPLGGLLDDFSLLVFGNADDKAALKWA</sequence>
<accession>A0A915JQG4</accession>
<dbReference type="AlphaFoldDB" id="A0A915JQG4"/>
<organism evidence="1 2">
    <name type="scientific">Romanomermis culicivorax</name>
    <name type="common">Nematode worm</name>
    <dbReference type="NCBI Taxonomy" id="13658"/>
    <lineage>
        <taxon>Eukaryota</taxon>
        <taxon>Metazoa</taxon>
        <taxon>Ecdysozoa</taxon>
        <taxon>Nematoda</taxon>
        <taxon>Enoplea</taxon>
        <taxon>Dorylaimia</taxon>
        <taxon>Mermithida</taxon>
        <taxon>Mermithoidea</taxon>
        <taxon>Mermithidae</taxon>
        <taxon>Romanomermis</taxon>
    </lineage>
</organism>
<name>A0A915JQG4_ROMCU</name>
<keyword evidence="1" id="KW-1185">Reference proteome</keyword>
<evidence type="ECO:0000313" key="2">
    <source>
        <dbReference type="WBParaSite" id="nRc.2.0.1.t28347-RA"/>
    </source>
</evidence>
<dbReference type="WBParaSite" id="nRc.2.0.1.t28347-RA">
    <property type="protein sequence ID" value="nRc.2.0.1.t28347-RA"/>
    <property type="gene ID" value="nRc.2.0.1.g28347"/>
</dbReference>